<name>A0AAD2FVT5_9STRA</name>
<sequence length="293" mass="32184">MKFSTVNKIPLLLALLVQICILSNRNGVMGLQAVESPPETSSGTEEGTTETAAETAATEATPEAENEATPAEEEPAAEESREVEPVQEGPLIDIFGEKLYSFEFLDETTGQINPHYTNEALAGKKVIGLYFSADWCGPCRQFTPELASFYERMNKKRGKKDQFEIVWISRCRDGNSYSQYFAQMPWLALPPEEAMGARGQQLGDKYKVKSIPSLVLIDDLGNTITIQARDKIPQDKAGVGFPWRDPISQLIHTLVPRSLRALIRTQIQSLKRGVVGKLKALVGLGPKATATAA</sequence>
<dbReference type="InterPro" id="IPR012336">
    <property type="entry name" value="Thioredoxin-like_fold"/>
</dbReference>
<feature type="region of interest" description="Disordered" evidence="1">
    <location>
        <begin position="33"/>
        <end position="87"/>
    </location>
</feature>
<feature type="domain" description="Thioredoxin" evidence="3">
    <location>
        <begin position="93"/>
        <end position="252"/>
    </location>
</feature>
<evidence type="ECO:0000256" key="1">
    <source>
        <dbReference type="SAM" id="MobiDB-lite"/>
    </source>
</evidence>
<dbReference type="SUPFAM" id="SSF52833">
    <property type="entry name" value="Thioredoxin-like"/>
    <property type="match status" value="1"/>
</dbReference>
<protein>
    <recommendedName>
        <fullName evidence="3">Thioredoxin domain-containing protein</fullName>
    </recommendedName>
</protein>
<comment type="caution">
    <text evidence="4">The sequence shown here is derived from an EMBL/GenBank/DDBJ whole genome shotgun (WGS) entry which is preliminary data.</text>
</comment>
<dbReference type="Pfam" id="PF13905">
    <property type="entry name" value="Thioredoxin_8"/>
    <property type="match status" value="1"/>
</dbReference>
<feature type="compositionally biased region" description="Acidic residues" evidence="1">
    <location>
        <begin position="62"/>
        <end position="77"/>
    </location>
</feature>
<organism evidence="4 5">
    <name type="scientific">Cylindrotheca closterium</name>
    <dbReference type="NCBI Taxonomy" id="2856"/>
    <lineage>
        <taxon>Eukaryota</taxon>
        <taxon>Sar</taxon>
        <taxon>Stramenopiles</taxon>
        <taxon>Ochrophyta</taxon>
        <taxon>Bacillariophyta</taxon>
        <taxon>Bacillariophyceae</taxon>
        <taxon>Bacillariophycidae</taxon>
        <taxon>Bacillariales</taxon>
        <taxon>Bacillariaceae</taxon>
        <taxon>Cylindrotheca</taxon>
    </lineage>
</organism>
<feature type="compositionally biased region" description="Low complexity" evidence="1">
    <location>
        <begin position="35"/>
        <end position="61"/>
    </location>
</feature>
<keyword evidence="2" id="KW-0732">Signal</keyword>
<evidence type="ECO:0000256" key="2">
    <source>
        <dbReference type="SAM" id="SignalP"/>
    </source>
</evidence>
<evidence type="ECO:0000259" key="3">
    <source>
        <dbReference type="PROSITE" id="PS51352"/>
    </source>
</evidence>
<evidence type="ECO:0000313" key="4">
    <source>
        <dbReference type="EMBL" id="CAJ1954460.1"/>
    </source>
</evidence>
<dbReference type="AlphaFoldDB" id="A0AAD2FVT5"/>
<gene>
    <name evidence="4" type="ORF">CYCCA115_LOCUS15052</name>
</gene>
<dbReference type="GO" id="GO:0031397">
    <property type="term" value="P:negative regulation of protein ubiquitination"/>
    <property type="evidence" value="ECO:0007669"/>
    <property type="project" value="TreeGrafter"/>
</dbReference>
<dbReference type="GO" id="GO:0030178">
    <property type="term" value="P:negative regulation of Wnt signaling pathway"/>
    <property type="evidence" value="ECO:0007669"/>
    <property type="project" value="TreeGrafter"/>
</dbReference>
<dbReference type="GO" id="GO:0004791">
    <property type="term" value="F:thioredoxin-disulfide reductase (NADPH) activity"/>
    <property type="evidence" value="ECO:0007669"/>
    <property type="project" value="TreeGrafter"/>
</dbReference>
<accession>A0AAD2FVT5</accession>
<dbReference type="InterPro" id="IPR036249">
    <property type="entry name" value="Thioredoxin-like_sf"/>
</dbReference>
<dbReference type="PANTHER" id="PTHR46472">
    <property type="entry name" value="NUCLEOREDOXIN"/>
    <property type="match status" value="1"/>
</dbReference>
<dbReference type="GO" id="GO:0005634">
    <property type="term" value="C:nucleus"/>
    <property type="evidence" value="ECO:0007669"/>
    <property type="project" value="TreeGrafter"/>
</dbReference>
<feature type="chain" id="PRO_5042244537" description="Thioredoxin domain-containing protein" evidence="2">
    <location>
        <begin position="31"/>
        <end position="293"/>
    </location>
</feature>
<evidence type="ECO:0000313" key="5">
    <source>
        <dbReference type="Proteomes" id="UP001295423"/>
    </source>
</evidence>
<feature type="signal peptide" evidence="2">
    <location>
        <begin position="1"/>
        <end position="30"/>
    </location>
</feature>
<dbReference type="PANTHER" id="PTHR46472:SF1">
    <property type="entry name" value="NUCLEOREDOXIN"/>
    <property type="match status" value="1"/>
</dbReference>
<reference evidence="4" key="1">
    <citation type="submission" date="2023-08" db="EMBL/GenBank/DDBJ databases">
        <authorList>
            <person name="Audoor S."/>
            <person name="Bilcke G."/>
        </authorList>
    </citation>
    <scope>NUCLEOTIDE SEQUENCE</scope>
</reference>
<dbReference type="Proteomes" id="UP001295423">
    <property type="component" value="Unassembled WGS sequence"/>
</dbReference>
<dbReference type="EMBL" id="CAKOGP040001869">
    <property type="protein sequence ID" value="CAJ1954460.1"/>
    <property type="molecule type" value="Genomic_DNA"/>
</dbReference>
<keyword evidence="5" id="KW-1185">Reference proteome</keyword>
<dbReference type="Gene3D" id="3.40.30.10">
    <property type="entry name" value="Glutaredoxin"/>
    <property type="match status" value="1"/>
</dbReference>
<dbReference type="PROSITE" id="PS51352">
    <property type="entry name" value="THIOREDOXIN_2"/>
    <property type="match status" value="1"/>
</dbReference>
<proteinExistence type="predicted"/>
<dbReference type="InterPro" id="IPR013766">
    <property type="entry name" value="Thioredoxin_domain"/>
</dbReference>